<feature type="domain" description="OmpA-like" evidence="2">
    <location>
        <begin position="71"/>
        <end position="185"/>
    </location>
</feature>
<evidence type="ECO:0000313" key="3">
    <source>
        <dbReference type="EMBL" id="MFC3607581.1"/>
    </source>
</evidence>
<dbReference type="InterPro" id="IPR036737">
    <property type="entry name" value="OmpA-like_sf"/>
</dbReference>
<dbReference type="SUPFAM" id="SSF103088">
    <property type="entry name" value="OmpA-like"/>
    <property type="match status" value="1"/>
</dbReference>
<comment type="caution">
    <text evidence="3">The sequence shown here is derived from an EMBL/GenBank/DDBJ whole genome shotgun (WGS) entry which is preliminary data.</text>
</comment>
<reference evidence="4" key="1">
    <citation type="journal article" date="2019" name="Int. J. Syst. Evol. Microbiol.">
        <title>The Global Catalogue of Microorganisms (GCM) 10K type strain sequencing project: providing services to taxonomists for standard genome sequencing and annotation.</title>
        <authorList>
            <consortium name="The Broad Institute Genomics Platform"/>
            <consortium name="The Broad Institute Genome Sequencing Center for Infectious Disease"/>
            <person name="Wu L."/>
            <person name="Ma J."/>
        </authorList>
    </citation>
    <scope>NUCLEOTIDE SEQUENCE [LARGE SCALE GENOMIC DNA]</scope>
    <source>
        <strain evidence="4">KCTC 42447</strain>
    </source>
</reference>
<evidence type="ECO:0000259" key="2">
    <source>
        <dbReference type="PROSITE" id="PS51123"/>
    </source>
</evidence>
<evidence type="ECO:0000313" key="4">
    <source>
        <dbReference type="Proteomes" id="UP001595630"/>
    </source>
</evidence>
<dbReference type="CDD" id="cd07185">
    <property type="entry name" value="OmpA_C-like"/>
    <property type="match status" value="1"/>
</dbReference>
<organism evidence="3 4">
    <name type="scientific">Stutzerimonas tarimensis</name>
    <dbReference type="NCBI Taxonomy" id="1507735"/>
    <lineage>
        <taxon>Bacteria</taxon>
        <taxon>Pseudomonadati</taxon>
        <taxon>Pseudomonadota</taxon>
        <taxon>Gammaproteobacteria</taxon>
        <taxon>Pseudomonadales</taxon>
        <taxon>Pseudomonadaceae</taxon>
        <taxon>Stutzerimonas</taxon>
    </lineage>
</organism>
<dbReference type="PROSITE" id="PS51257">
    <property type="entry name" value="PROKAR_LIPOPROTEIN"/>
    <property type="match status" value="1"/>
</dbReference>
<proteinExistence type="predicted"/>
<accession>A0ABV7T7I6</accession>
<protein>
    <submittedName>
        <fullName evidence="3">OmpA family protein</fullName>
    </submittedName>
</protein>
<dbReference type="EMBL" id="JBHRXZ010000017">
    <property type="protein sequence ID" value="MFC3607581.1"/>
    <property type="molecule type" value="Genomic_DNA"/>
</dbReference>
<sequence>MRRVLAAGLALLALGGCSGPQVLLLEGGPVLVGLPQGERLLVEAGQGVALLTGQPFNAGMPANTWAHRAALEAQPAEPRRFQLFYRRDGALEPRSELQMEQVLATLRERSPAVVWVIGHTDTLGDARFNEGVGLSRATRMAARLKGAGIEMLELRVASHGEANPLVRTPDETYEPRNRRVEIRIQ</sequence>
<keyword evidence="1" id="KW-0472">Membrane</keyword>
<dbReference type="Proteomes" id="UP001595630">
    <property type="component" value="Unassembled WGS sequence"/>
</dbReference>
<dbReference type="InterPro" id="IPR006665">
    <property type="entry name" value="OmpA-like"/>
</dbReference>
<dbReference type="PROSITE" id="PS51123">
    <property type="entry name" value="OMPA_2"/>
    <property type="match status" value="1"/>
</dbReference>
<gene>
    <name evidence="3" type="ORF">ACFOMF_07320</name>
</gene>
<keyword evidence="4" id="KW-1185">Reference proteome</keyword>
<dbReference type="Gene3D" id="3.30.1330.60">
    <property type="entry name" value="OmpA-like domain"/>
    <property type="match status" value="1"/>
</dbReference>
<name>A0ABV7T7I6_9GAMM</name>
<dbReference type="Pfam" id="PF00691">
    <property type="entry name" value="OmpA"/>
    <property type="match status" value="1"/>
</dbReference>
<evidence type="ECO:0000256" key="1">
    <source>
        <dbReference type="PROSITE-ProRule" id="PRU00473"/>
    </source>
</evidence>
<dbReference type="RefSeq" id="WP_386362991.1">
    <property type="nucleotide sequence ID" value="NZ_JBHRXZ010000017.1"/>
</dbReference>